<feature type="compositionally biased region" description="Basic residues" evidence="1">
    <location>
        <begin position="20"/>
        <end position="32"/>
    </location>
</feature>
<protein>
    <submittedName>
        <fullName evidence="3">Sporulation protein YunB</fullName>
    </submittedName>
</protein>
<dbReference type="RefSeq" id="WP_076324874.1">
    <property type="nucleotide sequence ID" value="NZ_MRTF01000008.1"/>
</dbReference>
<accession>A0A1R1AXH4</accession>
<dbReference type="EMBL" id="MRTF01000008">
    <property type="protein sequence ID" value="OME90352.1"/>
    <property type="molecule type" value="Genomic_DNA"/>
</dbReference>
<dbReference type="AlphaFoldDB" id="A0A1R1AXH4"/>
<comment type="caution">
    <text evidence="3">The sequence shown here is derived from an EMBL/GenBank/DDBJ whole genome shotgun (WGS) entry which is preliminary data.</text>
</comment>
<evidence type="ECO:0000313" key="4">
    <source>
        <dbReference type="Proteomes" id="UP000187074"/>
    </source>
</evidence>
<dbReference type="NCBIfam" id="TIGR02832">
    <property type="entry name" value="spo_yunB"/>
    <property type="match status" value="1"/>
</dbReference>
<evidence type="ECO:0000313" key="3">
    <source>
        <dbReference type="EMBL" id="OME90352.1"/>
    </source>
</evidence>
<keyword evidence="2" id="KW-0812">Transmembrane</keyword>
<proteinExistence type="predicted"/>
<evidence type="ECO:0000256" key="2">
    <source>
        <dbReference type="SAM" id="Phobius"/>
    </source>
</evidence>
<feature type="transmembrane region" description="Helical" evidence="2">
    <location>
        <begin position="53"/>
        <end position="72"/>
    </location>
</feature>
<gene>
    <name evidence="3" type="ORF">BK123_23965</name>
</gene>
<reference evidence="3 4" key="1">
    <citation type="submission" date="2016-11" db="EMBL/GenBank/DDBJ databases">
        <title>Paenibacillus species isolates.</title>
        <authorList>
            <person name="Beno S.M."/>
        </authorList>
    </citation>
    <scope>NUCLEOTIDE SEQUENCE [LARGE SCALE GENOMIC DNA]</scope>
    <source>
        <strain evidence="3 4">FSL F4-0100</strain>
    </source>
</reference>
<dbReference type="STRING" id="1401.BK123_23965"/>
<dbReference type="Pfam" id="PF09560">
    <property type="entry name" value="Spore_YunB"/>
    <property type="match status" value="1"/>
</dbReference>
<name>A0A1R1AXH4_PAELA</name>
<sequence length="320" mass="35439">MRRKRWGSRRLSFPSLSWPKPRRAYKPPRRGFRTVPQSRGRPQVAKRRSVKKWWLIGALLLVFGIVEFFMYIEQNLRPPIMHLAQIRVKQIATEAINKAITSQVTQGKDFDNLVNWKTDSSGKVTGFMLNYAEHLKITSHTTEVVQSTLDDIHKRKEHIPLGQVLKSPIIASFGPQIPLKIEPQGAVKVQLDTRQQGAGINMILVEVFVHIVTEVAVVVPFDMEPQIVETDIPISYLLVVGDVPMYYYDGQGKAVGENKASAPSIAIPPPVTNENSHNTEQEIPPATTPDHPPDGTTPPLEPSPGAADLSGQTGGNNTGG</sequence>
<feature type="region of interest" description="Disordered" evidence="1">
    <location>
        <begin position="259"/>
        <end position="320"/>
    </location>
</feature>
<dbReference type="Proteomes" id="UP000187074">
    <property type="component" value="Unassembled WGS sequence"/>
</dbReference>
<dbReference type="OrthoDB" id="1649278at2"/>
<feature type="region of interest" description="Disordered" evidence="1">
    <location>
        <begin position="1"/>
        <end position="43"/>
    </location>
</feature>
<organism evidence="3 4">
    <name type="scientific">Paenibacillus lautus</name>
    <name type="common">Bacillus lautus</name>
    <dbReference type="NCBI Taxonomy" id="1401"/>
    <lineage>
        <taxon>Bacteria</taxon>
        <taxon>Bacillati</taxon>
        <taxon>Bacillota</taxon>
        <taxon>Bacilli</taxon>
        <taxon>Bacillales</taxon>
        <taxon>Paenibacillaceae</taxon>
        <taxon>Paenibacillus</taxon>
    </lineage>
</organism>
<evidence type="ECO:0000256" key="1">
    <source>
        <dbReference type="SAM" id="MobiDB-lite"/>
    </source>
</evidence>
<keyword evidence="2" id="KW-0472">Membrane</keyword>
<dbReference type="InterPro" id="IPR014197">
    <property type="entry name" value="Sporulation_prot_YunB"/>
</dbReference>
<keyword evidence="2" id="KW-1133">Transmembrane helix</keyword>